<accession>A0A4P7BG46</accession>
<keyword evidence="3" id="KW-1185">Reference proteome</keyword>
<reference evidence="1" key="1">
    <citation type="journal article" date="2014" name="Int. J. Syst. Evol. Microbiol.">
        <title>Complete genome sequence of Corynebacterium casei LMG S-19264T (=DSM 44701T), isolated from a smear-ripened cheese.</title>
        <authorList>
            <consortium name="US DOE Joint Genome Institute (JGI-PGF)"/>
            <person name="Walter F."/>
            <person name="Albersmeier A."/>
            <person name="Kalinowski J."/>
            <person name="Ruckert C."/>
        </authorList>
    </citation>
    <scope>NUCLEOTIDE SEQUENCE</scope>
    <source>
        <strain evidence="1">KCTC 12344</strain>
    </source>
</reference>
<evidence type="ECO:0000313" key="2">
    <source>
        <dbReference type="EMBL" id="QBQ37741.1"/>
    </source>
</evidence>
<evidence type="ECO:0000313" key="4">
    <source>
        <dbReference type="Proteomes" id="UP000619512"/>
    </source>
</evidence>
<name>A0A4P7BG46_9BURK</name>
<organism evidence="1 4">
    <name type="scientific">Pseudoduganella plicata</name>
    <dbReference type="NCBI Taxonomy" id="321984"/>
    <lineage>
        <taxon>Bacteria</taxon>
        <taxon>Pseudomonadati</taxon>
        <taxon>Pseudomonadota</taxon>
        <taxon>Betaproteobacteria</taxon>
        <taxon>Burkholderiales</taxon>
        <taxon>Oxalobacteraceae</taxon>
        <taxon>Telluria group</taxon>
        <taxon>Pseudoduganella</taxon>
    </lineage>
</organism>
<sequence length="145" mass="14985">MTEQAAGQRTLVSLQINAQPLNEGQLDVLFTGVDAAGDPLTGSVMVLTQQFMQSRDNLIQAAAMMAPAPVGSYGQDQARVGLNLAQGGSGGLEFVFTVAYPTGEPGYEPPSLRAPVSSAALTRLADGLGQIVQGGQKVVDWAPAQ</sequence>
<evidence type="ECO:0000313" key="3">
    <source>
        <dbReference type="Proteomes" id="UP000294359"/>
    </source>
</evidence>
<evidence type="ECO:0000313" key="1">
    <source>
        <dbReference type="EMBL" id="GGY92766.1"/>
    </source>
</evidence>
<reference evidence="1" key="3">
    <citation type="submission" date="2022-12" db="EMBL/GenBank/DDBJ databases">
        <authorList>
            <person name="Sun Q."/>
            <person name="Kim S."/>
        </authorList>
    </citation>
    <scope>NUCLEOTIDE SEQUENCE</scope>
    <source>
        <strain evidence="1">KCTC 12344</strain>
    </source>
</reference>
<dbReference type="EMBL" id="BMWW01000004">
    <property type="protein sequence ID" value="GGY92766.1"/>
    <property type="molecule type" value="Genomic_DNA"/>
</dbReference>
<dbReference type="EMBL" id="CP038026">
    <property type="protein sequence ID" value="QBQ37741.1"/>
    <property type="molecule type" value="Genomic_DNA"/>
</dbReference>
<dbReference type="AlphaFoldDB" id="A0A4P7BG46"/>
<reference evidence="2 3" key="2">
    <citation type="submission" date="2019-03" db="EMBL/GenBank/DDBJ databases">
        <title>Draft Genome Sequences of Six Type Strains of the Genus Massilia.</title>
        <authorList>
            <person name="Miess H."/>
            <person name="Frediansyhah A."/>
            <person name="Gross H."/>
        </authorList>
    </citation>
    <scope>NUCLEOTIDE SEQUENCE [LARGE SCALE GENOMIC DNA]</scope>
    <source>
        <strain evidence="2 3">DSM 17505</strain>
    </source>
</reference>
<gene>
    <name evidence="2" type="ORF">E1742_17355</name>
    <name evidence="1" type="ORF">GCM10007388_27690</name>
</gene>
<evidence type="ECO:0008006" key="5">
    <source>
        <dbReference type="Google" id="ProtNLM"/>
    </source>
</evidence>
<protein>
    <recommendedName>
        <fullName evidence="5">Lipoprotein</fullName>
    </recommendedName>
</protein>
<dbReference type="Proteomes" id="UP000294359">
    <property type="component" value="Chromosome"/>
</dbReference>
<dbReference type="Proteomes" id="UP000619512">
    <property type="component" value="Unassembled WGS sequence"/>
</dbReference>
<proteinExistence type="predicted"/>
<dbReference type="RefSeq" id="WP_134386223.1">
    <property type="nucleotide sequence ID" value="NZ_BMWW01000004.1"/>
</dbReference>